<reference evidence="2" key="1">
    <citation type="submission" date="2020-08" db="EMBL/GenBank/DDBJ databases">
        <title>Multicomponent nature underlies the extraordinary mechanical properties of spider dragline silk.</title>
        <authorList>
            <person name="Kono N."/>
            <person name="Nakamura H."/>
            <person name="Mori M."/>
            <person name="Yoshida Y."/>
            <person name="Ohtoshi R."/>
            <person name="Malay A.D."/>
            <person name="Moran D.A.P."/>
            <person name="Tomita M."/>
            <person name="Numata K."/>
            <person name="Arakawa K."/>
        </authorList>
    </citation>
    <scope>NUCLEOTIDE SEQUENCE</scope>
</reference>
<dbReference type="AlphaFoldDB" id="A0A8X6TPM3"/>
<dbReference type="EMBL" id="BMAW01108298">
    <property type="protein sequence ID" value="GFT33234.1"/>
    <property type="molecule type" value="Genomic_DNA"/>
</dbReference>
<dbReference type="Proteomes" id="UP000887013">
    <property type="component" value="Unassembled WGS sequence"/>
</dbReference>
<evidence type="ECO:0000256" key="1">
    <source>
        <dbReference type="SAM" id="MobiDB-lite"/>
    </source>
</evidence>
<proteinExistence type="predicted"/>
<feature type="region of interest" description="Disordered" evidence="1">
    <location>
        <begin position="50"/>
        <end position="76"/>
    </location>
</feature>
<comment type="caution">
    <text evidence="2">The sequence shown here is derived from an EMBL/GenBank/DDBJ whole genome shotgun (WGS) entry which is preliminary data.</text>
</comment>
<dbReference type="OrthoDB" id="6461469at2759"/>
<keyword evidence="3" id="KW-1185">Reference proteome</keyword>
<gene>
    <name evidence="2" type="ORF">NPIL_370231</name>
</gene>
<accession>A0A8X6TPM3</accession>
<evidence type="ECO:0000313" key="2">
    <source>
        <dbReference type="EMBL" id="GFT33234.1"/>
    </source>
</evidence>
<organism evidence="2 3">
    <name type="scientific">Nephila pilipes</name>
    <name type="common">Giant wood spider</name>
    <name type="synonym">Nephila maculata</name>
    <dbReference type="NCBI Taxonomy" id="299642"/>
    <lineage>
        <taxon>Eukaryota</taxon>
        <taxon>Metazoa</taxon>
        <taxon>Ecdysozoa</taxon>
        <taxon>Arthropoda</taxon>
        <taxon>Chelicerata</taxon>
        <taxon>Arachnida</taxon>
        <taxon>Araneae</taxon>
        <taxon>Araneomorphae</taxon>
        <taxon>Entelegynae</taxon>
        <taxon>Araneoidea</taxon>
        <taxon>Nephilidae</taxon>
        <taxon>Nephila</taxon>
    </lineage>
</organism>
<evidence type="ECO:0000313" key="3">
    <source>
        <dbReference type="Proteomes" id="UP000887013"/>
    </source>
</evidence>
<sequence>MSKRFRVKHFWSRPEAFRELLNALSDEDNYISGDESENKDCVEIQNHGFTDSDKYENDELSFNSTDEGKTILEKQT</sequence>
<feature type="compositionally biased region" description="Basic and acidic residues" evidence="1">
    <location>
        <begin position="66"/>
        <end position="76"/>
    </location>
</feature>
<name>A0A8X6TPM3_NEPPI</name>
<protein>
    <submittedName>
        <fullName evidence="2">Uncharacterized protein</fullName>
    </submittedName>
</protein>